<dbReference type="GeneID" id="90829878"/>
<evidence type="ECO:0000313" key="1">
    <source>
        <dbReference type="EMBL" id="WWD15768.1"/>
    </source>
</evidence>
<organism evidence="1 2">
    <name type="scientific">Kwoniella shandongensis</name>
    <dbReference type="NCBI Taxonomy" id="1734106"/>
    <lineage>
        <taxon>Eukaryota</taxon>
        <taxon>Fungi</taxon>
        <taxon>Dikarya</taxon>
        <taxon>Basidiomycota</taxon>
        <taxon>Agaricomycotina</taxon>
        <taxon>Tremellomycetes</taxon>
        <taxon>Tremellales</taxon>
        <taxon>Cryptococcaceae</taxon>
        <taxon>Kwoniella</taxon>
    </lineage>
</organism>
<dbReference type="EMBL" id="CP144051">
    <property type="protein sequence ID" value="WWD15768.1"/>
    <property type="molecule type" value="Genomic_DNA"/>
</dbReference>
<reference evidence="1" key="1">
    <citation type="submission" date="2017-08" db="EMBL/GenBank/DDBJ databases">
        <authorList>
            <person name="Cuomo C."/>
            <person name="Billmyre B."/>
            <person name="Heitman J."/>
        </authorList>
    </citation>
    <scope>NUCLEOTIDE SEQUENCE</scope>
    <source>
        <strain evidence="1">CBS 12478</strain>
    </source>
</reference>
<gene>
    <name evidence="1" type="ORF">CI109_100190</name>
</gene>
<dbReference type="RefSeq" id="XP_065822808.1">
    <property type="nucleotide sequence ID" value="XM_065966736.1"/>
</dbReference>
<keyword evidence="2" id="KW-1185">Reference proteome</keyword>
<name>A0AAJ8LC33_9TREE</name>
<dbReference type="KEGG" id="ksn:90829878"/>
<dbReference type="AlphaFoldDB" id="A0AAJ8LC33"/>
<dbReference type="Proteomes" id="UP000322225">
    <property type="component" value="Chromosome 1"/>
</dbReference>
<proteinExistence type="predicted"/>
<accession>A0AAJ8LC33</accession>
<evidence type="ECO:0000313" key="2">
    <source>
        <dbReference type="Proteomes" id="UP000322225"/>
    </source>
</evidence>
<protein>
    <submittedName>
        <fullName evidence="1">Uncharacterized protein</fullName>
    </submittedName>
</protein>
<reference evidence="1" key="2">
    <citation type="submission" date="2024-01" db="EMBL/GenBank/DDBJ databases">
        <title>Comparative genomics of Cryptococcus and Kwoniella reveals pathogenesis evolution and contrasting modes of karyotype evolution via chromosome fusion or intercentromeric recombination.</title>
        <authorList>
            <person name="Coelho M.A."/>
            <person name="David-Palma M."/>
            <person name="Shea T."/>
            <person name="Bowers K."/>
            <person name="McGinley-Smith S."/>
            <person name="Mohammad A.W."/>
            <person name="Gnirke A."/>
            <person name="Yurkov A.M."/>
            <person name="Nowrousian M."/>
            <person name="Sun S."/>
            <person name="Cuomo C.A."/>
            <person name="Heitman J."/>
        </authorList>
    </citation>
    <scope>NUCLEOTIDE SEQUENCE</scope>
    <source>
        <strain evidence="1">CBS 12478</strain>
    </source>
</reference>
<sequence length="132" mass="14935">MGHNASAPRSGFDEAASERIARLPYKLQYTFQGPDEPQRIYKRLSCNHDWHRGGNPPFVILPEKPNSTSICFGQRKEFKPRQVHRLEKGLKKVFADIGGGPPTLISRPHNETLKVDPKIWSSDDHQGQAIHA</sequence>